<accession>A0A0E9UQ22</accession>
<dbReference type="EMBL" id="GBXM01040660">
    <property type="protein sequence ID" value="JAH67917.1"/>
    <property type="molecule type" value="Transcribed_RNA"/>
</dbReference>
<proteinExistence type="predicted"/>
<dbReference type="AlphaFoldDB" id="A0A0E9UQ22"/>
<organism evidence="1">
    <name type="scientific">Anguilla anguilla</name>
    <name type="common">European freshwater eel</name>
    <name type="synonym">Muraena anguilla</name>
    <dbReference type="NCBI Taxonomy" id="7936"/>
    <lineage>
        <taxon>Eukaryota</taxon>
        <taxon>Metazoa</taxon>
        <taxon>Chordata</taxon>
        <taxon>Craniata</taxon>
        <taxon>Vertebrata</taxon>
        <taxon>Euteleostomi</taxon>
        <taxon>Actinopterygii</taxon>
        <taxon>Neopterygii</taxon>
        <taxon>Teleostei</taxon>
        <taxon>Anguilliformes</taxon>
        <taxon>Anguillidae</taxon>
        <taxon>Anguilla</taxon>
    </lineage>
</organism>
<name>A0A0E9UQ22_ANGAN</name>
<reference evidence="1" key="1">
    <citation type="submission" date="2014-11" db="EMBL/GenBank/DDBJ databases">
        <authorList>
            <person name="Amaro Gonzalez C."/>
        </authorList>
    </citation>
    <scope>NUCLEOTIDE SEQUENCE</scope>
</reference>
<evidence type="ECO:0000313" key="1">
    <source>
        <dbReference type="EMBL" id="JAH67917.1"/>
    </source>
</evidence>
<dbReference type="EMBL" id="GBXM01041201">
    <property type="protein sequence ID" value="JAH67376.1"/>
    <property type="molecule type" value="Transcribed_RNA"/>
</dbReference>
<reference evidence="1" key="2">
    <citation type="journal article" date="2015" name="Fish Shellfish Immunol.">
        <title>Early steps in the European eel (Anguilla anguilla)-Vibrio vulnificus interaction in the gills: Role of the RtxA13 toxin.</title>
        <authorList>
            <person name="Callol A."/>
            <person name="Pajuelo D."/>
            <person name="Ebbesson L."/>
            <person name="Teles M."/>
            <person name="MacKenzie S."/>
            <person name="Amaro C."/>
        </authorList>
    </citation>
    <scope>NUCLEOTIDE SEQUENCE</scope>
</reference>
<sequence>MVKVLANLALRCARHYPLRSQICD</sequence>
<protein>
    <submittedName>
        <fullName evidence="1">Uncharacterized protein</fullName>
    </submittedName>
</protein>